<reference evidence="11 12" key="1">
    <citation type="submission" date="2024-05" db="EMBL/GenBank/DDBJ databases">
        <authorList>
            <person name="Wallberg A."/>
        </authorList>
    </citation>
    <scope>NUCLEOTIDE SEQUENCE [LARGE SCALE GENOMIC DNA]</scope>
</reference>
<keyword evidence="12" id="KW-1185">Reference proteome</keyword>
<dbReference type="InterPro" id="IPR013087">
    <property type="entry name" value="Znf_C2H2_type"/>
</dbReference>
<evidence type="ECO:0000256" key="3">
    <source>
        <dbReference type="ARBA" id="ARBA00022737"/>
    </source>
</evidence>
<dbReference type="Proteomes" id="UP001497623">
    <property type="component" value="Unassembled WGS sequence"/>
</dbReference>
<dbReference type="Pfam" id="PF00096">
    <property type="entry name" value="zf-C2H2"/>
    <property type="match status" value="4"/>
</dbReference>
<evidence type="ECO:0000256" key="7">
    <source>
        <dbReference type="ARBA" id="ARBA00023163"/>
    </source>
</evidence>
<dbReference type="InterPro" id="IPR050636">
    <property type="entry name" value="C2H2-ZF_domain-containing"/>
</dbReference>
<evidence type="ECO:0000313" key="12">
    <source>
        <dbReference type="Proteomes" id="UP001497623"/>
    </source>
</evidence>
<comment type="subcellular location">
    <subcellularLocation>
        <location evidence="1">Nucleus</location>
    </subcellularLocation>
</comment>
<dbReference type="GO" id="GO:0005634">
    <property type="term" value="C:nucleus"/>
    <property type="evidence" value="ECO:0007669"/>
    <property type="project" value="UniProtKB-SubCell"/>
</dbReference>
<evidence type="ECO:0000256" key="5">
    <source>
        <dbReference type="ARBA" id="ARBA00022833"/>
    </source>
</evidence>
<keyword evidence="5" id="KW-0862">Zinc</keyword>
<proteinExistence type="predicted"/>
<dbReference type="InterPro" id="IPR036236">
    <property type="entry name" value="Znf_C2H2_sf"/>
</dbReference>
<feature type="domain" description="C2H2-type" evidence="10">
    <location>
        <begin position="51"/>
        <end position="79"/>
    </location>
</feature>
<evidence type="ECO:0000313" key="11">
    <source>
        <dbReference type="EMBL" id="CAL4160551.1"/>
    </source>
</evidence>
<dbReference type="EMBL" id="CAXKWB010044375">
    <property type="protein sequence ID" value="CAL4160551.1"/>
    <property type="molecule type" value="Genomic_DNA"/>
</dbReference>
<dbReference type="PROSITE" id="PS00028">
    <property type="entry name" value="ZINC_FINGER_C2H2_1"/>
    <property type="match status" value="4"/>
</dbReference>
<keyword evidence="2" id="KW-0479">Metal-binding</keyword>
<dbReference type="SMART" id="SM00355">
    <property type="entry name" value="ZnF_C2H2"/>
    <property type="match status" value="6"/>
</dbReference>
<evidence type="ECO:0000259" key="10">
    <source>
        <dbReference type="PROSITE" id="PS50157"/>
    </source>
</evidence>
<dbReference type="Gene3D" id="3.30.160.60">
    <property type="entry name" value="Classic Zinc Finger"/>
    <property type="match status" value="5"/>
</dbReference>
<dbReference type="GO" id="GO:0008270">
    <property type="term" value="F:zinc ion binding"/>
    <property type="evidence" value="ECO:0007669"/>
    <property type="project" value="UniProtKB-KW"/>
</dbReference>
<feature type="non-terminal residue" evidence="11">
    <location>
        <position position="286"/>
    </location>
</feature>
<evidence type="ECO:0000256" key="1">
    <source>
        <dbReference type="ARBA" id="ARBA00004123"/>
    </source>
</evidence>
<keyword evidence="8" id="KW-0539">Nucleus</keyword>
<feature type="domain" description="C2H2-type" evidence="10">
    <location>
        <begin position="182"/>
        <end position="209"/>
    </location>
</feature>
<evidence type="ECO:0000256" key="8">
    <source>
        <dbReference type="ARBA" id="ARBA00023242"/>
    </source>
</evidence>
<keyword evidence="4 9" id="KW-0863">Zinc-finger</keyword>
<organism evidence="11 12">
    <name type="scientific">Meganyctiphanes norvegica</name>
    <name type="common">Northern krill</name>
    <name type="synonym">Thysanopoda norvegica</name>
    <dbReference type="NCBI Taxonomy" id="48144"/>
    <lineage>
        <taxon>Eukaryota</taxon>
        <taxon>Metazoa</taxon>
        <taxon>Ecdysozoa</taxon>
        <taxon>Arthropoda</taxon>
        <taxon>Crustacea</taxon>
        <taxon>Multicrustacea</taxon>
        <taxon>Malacostraca</taxon>
        <taxon>Eumalacostraca</taxon>
        <taxon>Eucarida</taxon>
        <taxon>Euphausiacea</taxon>
        <taxon>Euphausiidae</taxon>
        <taxon>Meganyctiphanes</taxon>
    </lineage>
</organism>
<name>A0AAV2S5G5_MEGNR</name>
<feature type="domain" description="C2H2-type" evidence="10">
    <location>
        <begin position="210"/>
        <end position="238"/>
    </location>
</feature>
<dbReference type="FunFam" id="3.30.160.60:FF:000446">
    <property type="entry name" value="Zinc finger protein"/>
    <property type="match status" value="1"/>
</dbReference>
<dbReference type="FunFam" id="3.30.160.60:FF:000065">
    <property type="entry name" value="B-cell CLL/lymphoma 6, member B"/>
    <property type="match status" value="1"/>
</dbReference>
<evidence type="ECO:0000256" key="9">
    <source>
        <dbReference type="PROSITE-ProRule" id="PRU00042"/>
    </source>
</evidence>
<dbReference type="SUPFAM" id="SSF57667">
    <property type="entry name" value="beta-beta-alpha zinc fingers"/>
    <property type="match status" value="4"/>
</dbReference>
<dbReference type="AlphaFoldDB" id="A0AAV2S5G5"/>
<gene>
    <name evidence="11" type="ORF">MNOR_LOCUS32506</name>
</gene>
<feature type="domain" description="C2H2-type" evidence="10">
    <location>
        <begin position="23"/>
        <end position="50"/>
    </location>
</feature>
<evidence type="ECO:0000256" key="2">
    <source>
        <dbReference type="ARBA" id="ARBA00022723"/>
    </source>
</evidence>
<accession>A0AAV2S5G5</accession>
<evidence type="ECO:0000256" key="6">
    <source>
        <dbReference type="ARBA" id="ARBA00023015"/>
    </source>
</evidence>
<dbReference type="PROSITE" id="PS50157">
    <property type="entry name" value="ZINC_FINGER_C2H2_2"/>
    <property type="match status" value="5"/>
</dbReference>
<dbReference type="PANTHER" id="PTHR47772">
    <property type="entry name" value="ZINC FINGER PROTEIN 200"/>
    <property type="match status" value="1"/>
</dbReference>
<comment type="caution">
    <text evidence="11">The sequence shown here is derived from an EMBL/GenBank/DDBJ whole genome shotgun (WGS) entry which is preliminary data.</text>
</comment>
<dbReference type="PANTHER" id="PTHR47772:SF6">
    <property type="entry name" value="GASTRULA ZINC FINGER PROTEIN XLCGF57.1-LIKE"/>
    <property type="match status" value="1"/>
</dbReference>
<evidence type="ECO:0000256" key="4">
    <source>
        <dbReference type="ARBA" id="ARBA00022771"/>
    </source>
</evidence>
<protein>
    <recommendedName>
        <fullName evidence="10">C2H2-type domain-containing protein</fullName>
    </recommendedName>
</protein>
<feature type="domain" description="C2H2-type" evidence="10">
    <location>
        <begin position="79"/>
        <end position="103"/>
    </location>
</feature>
<keyword evidence="7" id="KW-0804">Transcription</keyword>
<keyword evidence="6" id="KW-0805">Transcription regulation</keyword>
<sequence length="286" mass="32693">MSPGENNNKPEEVLRKSNTVMPFVCTDCDELFSDKDMFHKHKTIHKKNKPFKCSECGKGFLINKLLTRHKTNMHIKKRYICKDCPLTFHSEERLKKHILIHTGYTCPDCGYHANTRSSFKLILFVVSTAPDQLGDAASLCSLDSTSRVKRKVVQIHQIGPIFILFLQTLIHHTLIHENRKPFKCTTCSKSYRSKYQLQIHMHSHTKEKVFFCAECNFGAVTQGGLKFHMQTVHSNERPFECLACGNKYKTKGNLTKHQNGTRGICRATVALTKTKYNTVEVATTSV</sequence>
<keyword evidence="3" id="KW-0677">Repeat</keyword>